<dbReference type="GO" id="GO:0005634">
    <property type="term" value="C:nucleus"/>
    <property type="evidence" value="ECO:0007669"/>
    <property type="project" value="UniProtKB-SubCell"/>
</dbReference>
<dbReference type="PANTHER" id="PTHR10641">
    <property type="entry name" value="MYB FAMILY TRANSCRIPTION FACTOR"/>
    <property type="match status" value="1"/>
</dbReference>
<evidence type="ECO:0000313" key="5">
    <source>
        <dbReference type="EMBL" id="KAJ4827336.1"/>
    </source>
</evidence>
<accession>A0A9Q0F9J1</accession>
<evidence type="ECO:0000256" key="2">
    <source>
        <dbReference type="ARBA" id="ARBA00023242"/>
    </source>
</evidence>
<dbReference type="Proteomes" id="UP001141552">
    <property type="component" value="Unassembled WGS sequence"/>
</dbReference>
<keyword evidence="2" id="KW-0539">Nucleus</keyword>
<dbReference type="InterPro" id="IPR009057">
    <property type="entry name" value="Homeodomain-like_sf"/>
</dbReference>
<feature type="region of interest" description="Disordered" evidence="3">
    <location>
        <begin position="41"/>
        <end position="68"/>
    </location>
</feature>
<name>A0A9Q0F9J1_9ROSI</name>
<feature type="compositionally biased region" description="Basic and acidic residues" evidence="3">
    <location>
        <begin position="50"/>
        <end position="68"/>
    </location>
</feature>
<keyword evidence="6" id="KW-1185">Reference proteome</keyword>
<dbReference type="AlphaFoldDB" id="A0A9Q0F9J1"/>
<reference evidence="5" key="1">
    <citation type="submission" date="2022-02" db="EMBL/GenBank/DDBJ databases">
        <authorList>
            <person name="Henning P.M."/>
            <person name="McCubbin A.G."/>
            <person name="Shore J.S."/>
        </authorList>
    </citation>
    <scope>NUCLEOTIDE SEQUENCE</scope>
    <source>
        <strain evidence="5">F60SS</strain>
        <tissue evidence="5">Leaves</tissue>
    </source>
</reference>
<dbReference type="PROSITE" id="PS51294">
    <property type="entry name" value="HTH_MYB"/>
    <property type="match status" value="1"/>
</dbReference>
<feature type="region of interest" description="Disordered" evidence="3">
    <location>
        <begin position="120"/>
        <end position="142"/>
    </location>
</feature>
<comment type="subcellular location">
    <subcellularLocation>
        <location evidence="1">Nucleus</location>
    </subcellularLocation>
</comment>
<evidence type="ECO:0000256" key="1">
    <source>
        <dbReference type="ARBA" id="ARBA00004123"/>
    </source>
</evidence>
<proteinExistence type="predicted"/>
<reference evidence="5" key="2">
    <citation type="journal article" date="2023" name="Plants (Basel)">
        <title>Annotation of the Turnera subulata (Passifloraceae) Draft Genome Reveals the S-Locus Evolved after the Divergence of Turneroideae from Passifloroideae in a Stepwise Manner.</title>
        <authorList>
            <person name="Henning P.M."/>
            <person name="Roalson E.H."/>
            <person name="Mir W."/>
            <person name="McCubbin A.G."/>
            <person name="Shore J.S."/>
        </authorList>
    </citation>
    <scope>NUCLEOTIDE SEQUENCE</scope>
    <source>
        <strain evidence="5">F60SS</strain>
    </source>
</reference>
<evidence type="ECO:0000313" key="6">
    <source>
        <dbReference type="Proteomes" id="UP001141552"/>
    </source>
</evidence>
<protein>
    <recommendedName>
        <fullName evidence="4">HTH myb-type domain-containing protein</fullName>
    </recommendedName>
</protein>
<dbReference type="InterPro" id="IPR015495">
    <property type="entry name" value="Myb_TF_plants"/>
</dbReference>
<sequence>MKSCRLRWINYLRPDLKRGSFTEMEDNQIIQLHARLGNSCEENETITESDAAKEQMETLEVKSQDDQAKNDFIRSEERQEPDDLASNQARDMNQTTDLLKNYEMLCGNFDLESWLNQETTTTPTSYSSSLSMEESNNPSLGESQYSVQVDSLKQCIDSIDSMLAWDSFIDEDLYFLENKLCNLQHSVPKCL</sequence>
<dbReference type="OrthoDB" id="2143914at2759"/>
<evidence type="ECO:0000256" key="3">
    <source>
        <dbReference type="SAM" id="MobiDB-lite"/>
    </source>
</evidence>
<gene>
    <name evidence="5" type="ORF">Tsubulata_003289</name>
</gene>
<organism evidence="5 6">
    <name type="scientific">Turnera subulata</name>
    <dbReference type="NCBI Taxonomy" id="218843"/>
    <lineage>
        <taxon>Eukaryota</taxon>
        <taxon>Viridiplantae</taxon>
        <taxon>Streptophyta</taxon>
        <taxon>Embryophyta</taxon>
        <taxon>Tracheophyta</taxon>
        <taxon>Spermatophyta</taxon>
        <taxon>Magnoliopsida</taxon>
        <taxon>eudicotyledons</taxon>
        <taxon>Gunneridae</taxon>
        <taxon>Pentapetalae</taxon>
        <taxon>rosids</taxon>
        <taxon>fabids</taxon>
        <taxon>Malpighiales</taxon>
        <taxon>Passifloraceae</taxon>
        <taxon>Turnera</taxon>
    </lineage>
</organism>
<dbReference type="EMBL" id="JAKUCV010006437">
    <property type="protein sequence ID" value="KAJ4827336.1"/>
    <property type="molecule type" value="Genomic_DNA"/>
</dbReference>
<feature type="compositionally biased region" description="Low complexity" evidence="3">
    <location>
        <begin position="120"/>
        <end position="140"/>
    </location>
</feature>
<dbReference type="PANTHER" id="PTHR10641:SF586">
    <property type="entry name" value="TRANSCRIPTION FACTOR MYB16"/>
    <property type="match status" value="1"/>
</dbReference>
<evidence type="ECO:0000259" key="4">
    <source>
        <dbReference type="PROSITE" id="PS51294"/>
    </source>
</evidence>
<comment type="caution">
    <text evidence="5">The sequence shown here is derived from an EMBL/GenBank/DDBJ whole genome shotgun (WGS) entry which is preliminary data.</text>
</comment>
<dbReference type="InterPro" id="IPR017930">
    <property type="entry name" value="Myb_dom"/>
</dbReference>
<dbReference type="SUPFAM" id="SSF46689">
    <property type="entry name" value="Homeodomain-like"/>
    <property type="match status" value="1"/>
</dbReference>
<feature type="domain" description="HTH myb-type" evidence="4">
    <location>
        <begin position="1"/>
        <end position="16"/>
    </location>
</feature>